<proteinExistence type="predicted"/>
<evidence type="ECO:0000313" key="1">
    <source>
        <dbReference type="EMBL" id="RAL64653.1"/>
    </source>
</evidence>
<evidence type="ECO:0000313" key="2">
    <source>
        <dbReference type="Proteomes" id="UP000249056"/>
    </source>
</evidence>
<dbReference type="AlphaFoldDB" id="A0A395IZ05"/>
<dbReference type="Proteomes" id="UP000249056">
    <property type="component" value="Unassembled WGS sequence"/>
</dbReference>
<dbReference type="PANTHER" id="PTHR46411">
    <property type="entry name" value="FAMILY ATPASE, PUTATIVE-RELATED"/>
    <property type="match status" value="1"/>
</dbReference>
<comment type="caution">
    <text evidence="1">The sequence shown here is derived from an EMBL/GenBank/DDBJ whole genome shotgun (WGS) entry which is preliminary data.</text>
</comment>
<dbReference type="OrthoDB" id="10042665at2759"/>
<dbReference type="PANTHER" id="PTHR46411:SF3">
    <property type="entry name" value="AAA+ ATPASE DOMAIN-CONTAINING PROTEIN"/>
    <property type="match status" value="1"/>
</dbReference>
<reference evidence="1 2" key="1">
    <citation type="submission" date="2018-06" db="EMBL/GenBank/DDBJ databases">
        <title>Genome Sequence of the Brown Rot Fungal Pathogen Monilinia fructigena.</title>
        <authorList>
            <person name="Landi L."/>
            <person name="De Miccolis Angelini R.M."/>
            <person name="Pollastro S."/>
            <person name="Abate D."/>
            <person name="Faretra F."/>
            <person name="Romanazzi G."/>
        </authorList>
    </citation>
    <scope>NUCLEOTIDE SEQUENCE [LARGE SCALE GENOMIC DNA]</scope>
    <source>
        <strain evidence="1 2">Mfrg269</strain>
    </source>
</reference>
<accession>A0A395IZ05</accession>
<gene>
    <name evidence="1" type="ORF">DID88_001686</name>
</gene>
<organism evidence="1 2">
    <name type="scientific">Monilinia fructigena</name>
    <dbReference type="NCBI Taxonomy" id="38457"/>
    <lineage>
        <taxon>Eukaryota</taxon>
        <taxon>Fungi</taxon>
        <taxon>Dikarya</taxon>
        <taxon>Ascomycota</taxon>
        <taxon>Pezizomycotina</taxon>
        <taxon>Leotiomycetes</taxon>
        <taxon>Helotiales</taxon>
        <taxon>Sclerotiniaceae</taxon>
        <taxon>Monilinia</taxon>
    </lineage>
</organism>
<sequence>MLLPPIIEGFVLEKKTWNLLTIDGIKDPKERDVKKQVNFKDLVLPEGNEHLLKATESPVWQFFSTGQKAREDFSQSKRSPLIFNIPLYSINQPDFGLSTWDAGRELAIHFQRAKEWNCIVAIPDAENKFPHPMAEYDAESTQGSEITGIRISHLGIAARVAGSSVVSVFRGVF</sequence>
<dbReference type="EMBL" id="QKRW01000013">
    <property type="protein sequence ID" value="RAL64653.1"/>
    <property type="molecule type" value="Genomic_DNA"/>
</dbReference>
<protein>
    <submittedName>
        <fullName evidence="1">Uncharacterized protein</fullName>
    </submittedName>
</protein>
<keyword evidence="2" id="KW-1185">Reference proteome</keyword>
<name>A0A395IZ05_9HELO</name>